<dbReference type="Gene3D" id="1.25.40.10">
    <property type="entry name" value="Tetratricopeptide repeat domain"/>
    <property type="match status" value="2"/>
</dbReference>
<dbReference type="Pfam" id="PF13525">
    <property type="entry name" value="YfiO"/>
    <property type="match status" value="1"/>
</dbReference>
<accession>E0RSR3</accession>
<dbReference type="EMBL" id="CP001698">
    <property type="protein sequence ID" value="ADN02050.1"/>
    <property type="molecule type" value="Genomic_DNA"/>
</dbReference>
<evidence type="ECO:0000313" key="4">
    <source>
        <dbReference type="EMBL" id="ADN02050.1"/>
    </source>
</evidence>
<dbReference type="InterPro" id="IPR039565">
    <property type="entry name" value="BamD-like"/>
</dbReference>
<sequence length="272" mass="31679">MKKCRQYNRMRSRVTAVIVLVMYILSSPLGAQENGDEALLRHAFVLVKAGEYIQAKEVFSRLLSSADSPVYLEALFWYGKICLTLGEYDEARESLEAFLLRGGSHPLYEEALYQKGRLLYLEGDYQSCISHFNAFLASYPTSQFVPNALYWSAESLFSLGHFTEARPLYEHIVENYRSSPKAEAARYRMELIEYAMREEELLRLLKWSHEEYLKLAEELNQKERSYKEALSIYQQKLNQVPSLEEVEALKARIKELEAELSRLRQQTNESSR</sequence>
<dbReference type="PaxDb" id="665571-STHERM_c11050"/>
<evidence type="ECO:0000256" key="1">
    <source>
        <dbReference type="ARBA" id="ARBA00022729"/>
    </source>
</evidence>
<dbReference type="Pfam" id="PF13432">
    <property type="entry name" value="TPR_16"/>
    <property type="match status" value="1"/>
</dbReference>
<evidence type="ECO:0000256" key="2">
    <source>
        <dbReference type="SAM" id="Coils"/>
    </source>
</evidence>
<evidence type="ECO:0000313" key="5">
    <source>
        <dbReference type="Proteomes" id="UP000001296"/>
    </source>
</evidence>
<reference evidence="4 5" key="2">
    <citation type="journal article" date="2010" name="J. Bacteriol.">
        <title>Genome sequence of the polysaccharide-degrading, thermophilic anaerobe Spirochaeta thermophila DSM 6192.</title>
        <authorList>
            <person name="Angelov A."/>
            <person name="Liebl S."/>
            <person name="Ballschmiter M."/>
            <person name="Bomeke M."/>
            <person name="Lehmann R."/>
            <person name="Liesegang H."/>
            <person name="Daniel R."/>
            <person name="Liebl W."/>
        </authorList>
    </citation>
    <scope>NUCLEOTIDE SEQUENCE [LARGE SCALE GENOMIC DNA]</scope>
    <source>
        <strain evidence="5">ATCC 49972 / DSM 6192 / RI 19.B1</strain>
    </source>
</reference>
<organism evidence="4 5">
    <name type="scientific">Winmispira thermophila (strain ATCC 49972 / DSM 6192 / RI 19.B1)</name>
    <name type="common">Spirochaeta thermophila</name>
    <dbReference type="NCBI Taxonomy" id="665571"/>
    <lineage>
        <taxon>Bacteria</taxon>
        <taxon>Pseudomonadati</taxon>
        <taxon>Spirochaetota</taxon>
        <taxon>Spirochaetia</taxon>
        <taxon>Winmispirales</taxon>
        <taxon>Winmispiraceae</taxon>
        <taxon>Winmispira</taxon>
    </lineage>
</organism>
<proteinExistence type="predicted"/>
<feature type="domain" description="Outer membrane lipoprotein BamD-like" evidence="3">
    <location>
        <begin position="108"/>
        <end position="261"/>
    </location>
</feature>
<protein>
    <recommendedName>
        <fullName evidence="3">Outer membrane lipoprotein BamD-like domain-containing protein</fullName>
    </recommendedName>
</protein>
<dbReference type="InterPro" id="IPR011990">
    <property type="entry name" value="TPR-like_helical_dom_sf"/>
</dbReference>
<dbReference type="HOGENOM" id="CLU_075825_0_0_12"/>
<keyword evidence="1" id="KW-0732">Signal</keyword>
<keyword evidence="2" id="KW-0175">Coiled coil</keyword>
<dbReference type="eggNOG" id="COG1729">
    <property type="taxonomic scope" value="Bacteria"/>
</dbReference>
<name>E0RSR3_WINT6</name>
<dbReference type="AlphaFoldDB" id="E0RSR3"/>
<dbReference type="KEGG" id="sta:STHERM_c11050"/>
<evidence type="ECO:0000259" key="3">
    <source>
        <dbReference type="Pfam" id="PF13525"/>
    </source>
</evidence>
<dbReference type="SUPFAM" id="SSF48452">
    <property type="entry name" value="TPR-like"/>
    <property type="match status" value="1"/>
</dbReference>
<dbReference type="Proteomes" id="UP000001296">
    <property type="component" value="Chromosome"/>
</dbReference>
<gene>
    <name evidence="4" type="ordered locus">STHERM_c11050</name>
</gene>
<feature type="coiled-coil region" evidence="2">
    <location>
        <begin position="209"/>
        <end position="266"/>
    </location>
</feature>
<reference key="1">
    <citation type="submission" date="2009-08" db="EMBL/GenBank/DDBJ databases">
        <title>The genome sequence of Spirochaeta thermophila DSM6192.</title>
        <authorList>
            <person name="Angelov A."/>
            <person name="Mientus M."/>
            <person name="Wittenberg S."/>
            <person name="Lehmann R."/>
            <person name="Liesegang H."/>
            <person name="Daniel R."/>
            <person name="Liebl W."/>
        </authorList>
    </citation>
    <scope>NUCLEOTIDE SEQUENCE</scope>
    <source>
        <strain>DSM 6192</strain>
    </source>
</reference>